<keyword evidence="2" id="KW-1185">Reference proteome</keyword>
<dbReference type="EMBL" id="GL535985">
    <property type="protein sequence ID" value="EFQ89075.1"/>
    <property type="molecule type" value="Genomic_DNA"/>
</dbReference>
<sequence length="64" mass="7581">MNGVWNPRSSRRRISDKIRISTPKISKHQINNIWNPSIYQQTLVDIEETGDILRQLSATRYNRN</sequence>
<dbReference type="HOGENOM" id="CLU_2868716_0_0_1"/>
<name>E3RYX4_PYRTT</name>
<dbReference type="AlphaFoldDB" id="E3RYX4"/>
<dbReference type="Proteomes" id="UP000001067">
    <property type="component" value="Unassembled WGS sequence"/>
</dbReference>
<proteinExistence type="predicted"/>
<accession>E3RYX4</accession>
<protein>
    <submittedName>
        <fullName evidence="1">Uncharacterized protein</fullName>
    </submittedName>
</protein>
<organism evidence="2">
    <name type="scientific">Pyrenophora teres f. teres (strain 0-1)</name>
    <name type="common">Barley net blotch fungus</name>
    <name type="synonym">Drechslera teres f. teres</name>
    <dbReference type="NCBI Taxonomy" id="861557"/>
    <lineage>
        <taxon>Eukaryota</taxon>
        <taxon>Fungi</taxon>
        <taxon>Dikarya</taxon>
        <taxon>Ascomycota</taxon>
        <taxon>Pezizomycotina</taxon>
        <taxon>Dothideomycetes</taxon>
        <taxon>Pleosporomycetidae</taxon>
        <taxon>Pleosporales</taxon>
        <taxon>Pleosporineae</taxon>
        <taxon>Pleosporaceae</taxon>
        <taxon>Pyrenophora</taxon>
    </lineage>
</organism>
<dbReference type="KEGG" id="pte:PTT_14799"/>
<reference evidence="1 2" key="1">
    <citation type="journal article" date="2010" name="Genome Biol.">
        <title>A first genome assembly of the barley fungal pathogen Pyrenophora teres f. teres.</title>
        <authorList>
            <person name="Ellwood S.R."/>
            <person name="Liu Z."/>
            <person name="Syme R.A."/>
            <person name="Lai Z."/>
            <person name="Hane J.K."/>
            <person name="Keiper F."/>
            <person name="Moffat C.S."/>
            <person name="Oliver R.P."/>
            <person name="Friesen T.L."/>
        </authorList>
    </citation>
    <scope>NUCLEOTIDE SEQUENCE [LARGE SCALE GENOMIC DNA]</scope>
    <source>
        <strain evidence="1 2">0-1</strain>
    </source>
</reference>
<evidence type="ECO:0000313" key="1">
    <source>
        <dbReference type="EMBL" id="EFQ89075.1"/>
    </source>
</evidence>
<gene>
    <name evidence="1" type="ORF">PTT_14799</name>
</gene>
<evidence type="ECO:0000313" key="2">
    <source>
        <dbReference type="Proteomes" id="UP000001067"/>
    </source>
</evidence>